<reference evidence="14 15" key="1">
    <citation type="submission" date="2023-06" db="EMBL/GenBank/DDBJ databases">
        <title>Pelomonas sp. APW6 16S ribosomal RNA gene genome sequencing and assembly.</title>
        <authorList>
            <person name="Woo H."/>
        </authorList>
    </citation>
    <scope>NUCLEOTIDE SEQUENCE [LARGE SCALE GENOMIC DNA]</scope>
    <source>
        <strain evidence="14 15">APW6</strain>
    </source>
</reference>
<sequence length="241" mass="25120">MKRTTTLLPAAAAPHRPVPRLSPLHLILRRDARLLWRRPADAALALGFFALAAALQPLGLSPDPTLLKQIAPGVLWVAALLSALLPLPTLFAGDQADGTLEQVLLSRLPLWHYALARVCFHWLASGAPLVLIAPVLGALYGLPADELLMLSAGLLLGTPVLSLVGGLAAALTLGLRSAGTLILLIVLPLMVPVLVFGTTAVQALQAGQSASPHLSLLGADLIVSAMGLPWLIGRALLIAQD</sequence>
<evidence type="ECO:0000256" key="13">
    <source>
        <dbReference type="SAM" id="Phobius"/>
    </source>
</evidence>
<evidence type="ECO:0000256" key="10">
    <source>
        <dbReference type="ARBA" id="ARBA00022989"/>
    </source>
</evidence>
<keyword evidence="8 13" id="KW-0812">Transmembrane</keyword>
<gene>
    <name evidence="14" type="primary">ccmB</name>
    <name evidence="14" type="ORF">QRD43_07345</name>
</gene>
<organism evidence="14 15">
    <name type="scientific">Roseateles subflavus</name>
    <dbReference type="NCBI Taxonomy" id="3053353"/>
    <lineage>
        <taxon>Bacteria</taxon>
        <taxon>Pseudomonadati</taxon>
        <taxon>Pseudomonadota</taxon>
        <taxon>Betaproteobacteria</taxon>
        <taxon>Burkholderiales</taxon>
        <taxon>Sphaerotilaceae</taxon>
        <taxon>Roseateles</taxon>
    </lineage>
</organism>
<feature type="transmembrane region" description="Helical" evidence="13">
    <location>
        <begin position="39"/>
        <end position="58"/>
    </location>
</feature>
<evidence type="ECO:0000256" key="7">
    <source>
        <dbReference type="ARBA" id="ARBA00022519"/>
    </source>
</evidence>
<evidence type="ECO:0000256" key="8">
    <source>
        <dbReference type="ARBA" id="ARBA00022692"/>
    </source>
</evidence>
<feature type="transmembrane region" description="Helical" evidence="13">
    <location>
        <begin position="114"/>
        <end position="142"/>
    </location>
</feature>
<dbReference type="PANTHER" id="PTHR30070">
    <property type="entry name" value="HEME EXPORTER PROTEIN B"/>
    <property type="match status" value="1"/>
</dbReference>
<dbReference type="NCBIfam" id="TIGR01190">
    <property type="entry name" value="ccmB"/>
    <property type="match status" value="1"/>
</dbReference>
<comment type="subcellular location">
    <subcellularLocation>
        <location evidence="2">Cell inner membrane</location>
        <topology evidence="2">Multi-pass membrane protein</topology>
    </subcellularLocation>
</comment>
<dbReference type="PRINTS" id="PR01414">
    <property type="entry name" value="CCMBBIOGNSIS"/>
</dbReference>
<keyword evidence="7 12" id="KW-0997">Cell inner membrane</keyword>
<feature type="transmembrane region" description="Helical" evidence="13">
    <location>
        <begin position="181"/>
        <end position="204"/>
    </location>
</feature>
<accession>A0ABT7LH11</accession>
<evidence type="ECO:0000256" key="4">
    <source>
        <dbReference type="ARBA" id="ARBA00016452"/>
    </source>
</evidence>
<evidence type="ECO:0000256" key="2">
    <source>
        <dbReference type="ARBA" id="ARBA00004429"/>
    </source>
</evidence>
<dbReference type="InterPro" id="IPR026031">
    <property type="entry name" value="Cyt_c_CcmB_bac"/>
</dbReference>
<feature type="transmembrane region" description="Helical" evidence="13">
    <location>
        <begin position="216"/>
        <end position="237"/>
    </location>
</feature>
<dbReference type="EMBL" id="JASVDS010000002">
    <property type="protein sequence ID" value="MDL5031719.1"/>
    <property type="molecule type" value="Genomic_DNA"/>
</dbReference>
<dbReference type="Pfam" id="PF03379">
    <property type="entry name" value="CcmB"/>
    <property type="match status" value="1"/>
</dbReference>
<evidence type="ECO:0000256" key="9">
    <source>
        <dbReference type="ARBA" id="ARBA00022748"/>
    </source>
</evidence>
<comment type="function">
    <text evidence="1 12">Required for the export of heme to the periplasm for the biogenesis of c-type cytochromes.</text>
</comment>
<evidence type="ECO:0000313" key="14">
    <source>
        <dbReference type="EMBL" id="MDL5031719.1"/>
    </source>
</evidence>
<evidence type="ECO:0000256" key="5">
    <source>
        <dbReference type="ARBA" id="ARBA00022448"/>
    </source>
</evidence>
<name>A0ABT7LH11_9BURK</name>
<evidence type="ECO:0000256" key="12">
    <source>
        <dbReference type="PIRNR" id="PIRNR002764"/>
    </source>
</evidence>
<keyword evidence="5 12" id="KW-0813">Transport</keyword>
<evidence type="ECO:0000256" key="1">
    <source>
        <dbReference type="ARBA" id="ARBA00002442"/>
    </source>
</evidence>
<keyword evidence="11 12" id="KW-0472">Membrane</keyword>
<keyword evidence="6 12" id="KW-1003">Cell membrane</keyword>
<feature type="transmembrane region" description="Helical" evidence="13">
    <location>
        <begin position="148"/>
        <end position="174"/>
    </location>
</feature>
<protein>
    <recommendedName>
        <fullName evidence="4 12">Heme exporter protein B</fullName>
    </recommendedName>
</protein>
<evidence type="ECO:0000256" key="6">
    <source>
        <dbReference type="ARBA" id="ARBA00022475"/>
    </source>
</evidence>
<dbReference type="PIRSF" id="PIRSF002764">
    <property type="entry name" value="CcmB"/>
    <property type="match status" value="1"/>
</dbReference>
<keyword evidence="15" id="KW-1185">Reference proteome</keyword>
<dbReference type="PANTHER" id="PTHR30070:SF1">
    <property type="entry name" value="CYTOCHROME C BIOGENESIS B-RELATED"/>
    <property type="match status" value="1"/>
</dbReference>
<dbReference type="RefSeq" id="WP_285981835.1">
    <property type="nucleotide sequence ID" value="NZ_JASVDS010000002.1"/>
</dbReference>
<dbReference type="InterPro" id="IPR003544">
    <property type="entry name" value="Cyt_c_biogenesis_CcmB"/>
</dbReference>
<keyword evidence="10 13" id="KW-1133">Transmembrane helix</keyword>
<keyword evidence="9 12" id="KW-0201">Cytochrome c-type biogenesis</keyword>
<dbReference type="Proteomes" id="UP001238603">
    <property type="component" value="Unassembled WGS sequence"/>
</dbReference>
<evidence type="ECO:0000313" key="15">
    <source>
        <dbReference type="Proteomes" id="UP001238603"/>
    </source>
</evidence>
<evidence type="ECO:0000256" key="11">
    <source>
        <dbReference type="ARBA" id="ARBA00023136"/>
    </source>
</evidence>
<evidence type="ECO:0000256" key="3">
    <source>
        <dbReference type="ARBA" id="ARBA00010544"/>
    </source>
</evidence>
<comment type="similarity">
    <text evidence="3 12">Belongs to the CcmB/CycW/HelB family.</text>
</comment>
<proteinExistence type="inferred from homology"/>
<comment type="caution">
    <text evidence="14">The sequence shown here is derived from an EMBL/GenBank/DDBJ whole genome shotgun (WGS) entry which is preliminary data.</text>
</comment>
<feature type="transmembrane region" description="Helical" evidence="13">
    <location>
        <begin position="70"/>
        <end position="93"/>
    </location>
</feature>